<dbReference type="Pfam" id="PF03450">
    <property type="entry name" value="CO_deh_flav_C"/>
    <property type="match status" value="1"/>
</dbReference>
<keyword evidence="7" id="KW-1185">Reference proteome</keyword>
<dbReference type="EMBL" id="UXAT02000034">
    <property type="protein sequence ID" value="VUX47271.1"/>
    <property type="molecule type" value="Genomic_DNA"/>
</dbReference>
<accession>A0A564WG43</accession>
<dbReference type="Gene3D" id="3.30.390.50">
    <property type="entry name" value="CO dehydrogenase flavoprotein, C-terminal domain"/>
    <property type="match status" value="1"/>
</dbReference>
<dbReference type="Gene3D" id="3.30.465.10">
    <property type="match status" value="1"/>
</dbReference>
<keyword evidence="1" id="KW-0285">Flavoprotein</keyword>
<proteinExistence type="predicted"/>
<dbReference type="PANTHER" id="PTHR42659:SF2">
    <property type="entry name" value="XANTHINE DEHYDROGENASE SUBUNIT C-RELATED"/>
    <property type="match status" value="1"/>
</dbReference>
<dbReference type="Pfam" id="PF00941">
    <property type="entry name" value="FAD_binding_5"/>
    <property type="match status" value="1"/>
</dbReference>
<evidence type="ECO:0000256" key="3">
    <source>
        <dbReference type="ARBA" id="ARBA00023002"/>
    </source>
</evidence>
<organism evidence="6 7">
    <name type="scientific">Candidatus Defluviicoccus seviourii</name>
    <dbReference type="NCBI Taxonomy" id="2565273"/>
    <lineage>
        <taxon>Bacteria</taxon>
        <taxon>Pseudomonadati</taxon>
        <taxon>Pseudomonadota</taxon>
        <taxon>Alphaproteobacteria</taxon>
        <taxon>Rhodospirillales</taxon>
        <taxon>Rhodospirillaceae</taxon>
        <taxon>Defluviicoccus</taxon>
    </lineage>
</organism>
<dbReference type="PANTHER" id="PTHR42659">
    <property type="entry name" value="XANTHINE DEHYDROGENASE SUBUNIT C-RELATED"/>
    <property type="match status" value="1"/>
</dbReference>
<dbReference type="SUPFAM" id="SSF56176">
    <property type="entry name" value="FAD-binding/transporter-associated domain-like"/>
    <property type="match status" value="1"/>
</dbReference>
<dbReference type="InterPro" id="IPR002346">
    <property type="entry name" value="Mopterin_DH_FAD-bd"/>
</dbReference>
<dbReference type="InterPro" id="IPR051312">
    <property type="entry name" value="Diverse_Substr_Oxidored"/>
</dbReference>
<gene>
    <name evidence="6" type="ORF">DF3PA_40147</name>
</gene>
<evidence type="ECO:0000256" key="1">
    <source>
        <dbReference type="ARBA" id="ARBA00022630"/>
    </source>
</evidence>
<evidence type="ECO:0000313" key="6">
    <source>
        <dbReference type="EMBL" id="VUX47271.1"/>
    </source>
</evidence>
<comment type="caution">
    <text evidence="6">The sequence shown here is derived from an EMBL/GenBank/DDBJ whole genome shotgun (WGS) entry which is preliminary data.</text>
</comment>
<evidence type="ECO:0000256" key="2">
    <source>
        <dbReference type="ARBA" id="ARBA00022827"/>
    </source>
</evidence>
<dbReference type="InterPro" id="IPR016169">
    <property type="entry name" value="FAD-bd_PCMH_sub2"/>
</dbReference>
<keyword evidence="2" id="KW-0274">FAD</keyword>
<dbReference type="GO" id="GO:0071949">
    <property type="term" value="F:FAD binding"/>
    <property type="evidence" value="ECO:0007669"/>
    <property type="project" value="InterPro"/>
</dbReference>
<evidence type="ECO:0000313" key="7">
    <source>
        <dbReference type="Proteomes" id="UP000326641"/>
    </source>
</evidence>
<dbReference type="SMART" id="SM01092">
    <property type="entry name" value="CO_deh_flav_C"/>
    <property type="match status" value="1"/>
</dbReference>
<dbReference type="GO" id="GO:0016491">
    <property type="term" value="F:oxidoreductase activity"/>
    <property type="evidence" value="ECO:0007669"/>
    <property type="project" value="UniProtKB-KW"/>
</dbReference>
<dbReference type="InterPro" id="IPR036683">
    <property type="entry name" value="CO_DH_flav_C_dom_sf"/>
</dbReference>
<dbReference type="InterPro" id="IPR016166">
    <property type="entry name" value="FAD-bd_PCMH"/>
</dbReference>
<dbReference type="InterPro" id="IPR005107">
    <property type="entry name" value="CO_DH_flav_C"/>
</dbReference>
<protein>
    <submittedName>
        <fullName evidence="6">Xanthine dehydrogenase</fullName>
    </submittedName>
</protein>
<dbReference type="SUPFAM" id="SSF55447">
    <property type="entry name" value="CO dehydrogenase flavoprotein C-terminal domain-like"/>
    <property type="match status" value="1"/>
</dbReference>
<dbReference type="PROSITE" id="PS51387">
    <property type="entry name" value="FAD_PCMH"/>
    <property type="match status" value="1"/>
</dbReference>
<dbReference type="InterPro" id="IPR036318">
    <property type="entry name" value="FAD-bd_PCMH-like_sf"/>
</dbReference>
<name>A0A564WG43_9PROT</name>
<sequence>MSKGVVDSASHPPHQGPPAVAAPYLRPTSIAAALQHLADGPRLIVAGCTDVLPAHVGKMVVEPVLDLTRIRDARGIREENDHWRIGALTTWADVAEATLPPAFHALQSAARQIGGVQIQNAGTLGGNLCNASPAADGVPALLILDAEVELCALTGTRRLALAEFILGNRQTALRADEILTAIRVPKSACGGRATFLKLGARAYQVISIVMVAARLEVAADGSVAAAAIAVGACSPVACRLPALEAALIGTPCAGDRLRAIVRPEHLHPLAPITDVRASADYRREAALTLVRRALSSFGTGAP</sequence>
<dbReference type="Proteomes" id="UP000326641">
    <property type="component" value="Unassembled WGS sequence"/>
</dbReference>
<feature type="domain" description="FAD-binding PCMH-type" evidence="5">
    <location>
        <begin position="13"/>
        <end position="189"/>
    </location>
</feature>
<evidence type="ECO:0000256" key="4">
    <source>
        <dbReference type="SAM" id="MobiDB-lite"/>
    </source>
</evidence>
<dbReference type="AlphaFoldDB" id="A0A564WG43"/>
<keyword evidence="3" id="KW-0560">Oxidoreductase</keyword>
<feature type="region of interest" description="Disordered" evidence="4">
    <location>
        <begin position="1"/>
        <end position="22"/>
    </location>
</feature>
<evidence type="ECO:0000259" key="5">
    <source>
        <dbReference type="PROSITE" id="PS51387"/>
    </source>
</evidence>
<reference evidence="6" key="1">
    <citation type="submission" date="2018-11" db="EMBL/GenBank/DDBJ databases">
        <authorList>
            <person name="Onetto C."/>
        </authorList>
    </citation>
    <scope>NUCLEOTIDE SEQUENCE [LARGE SCALE GENOMIC DNA]</scope>
</reference>